<protein>
    <submittedName>
        <fullName evidence="1">Uncharacterized protein</fullName>
    </submittedName>
</protein>
<sequence length="53" mass="6178">MQGDEVEVANRAVRNYVRRHGSVPWTREDLEELARLRRVWLDAVRTADTELAA</sequence>
<dbReference type="RefSeq" id="WP_344385969.1">
    <property type="nucleotide sequence ID" value="NZ_BAAATA010000049.1"/>
</dbReference>
<gene>
    <name evidence="1" type="ORF">GCM10010406_52800</name>
</gene>
<comment type="caution">
    <text evidence="1">The sequence shown here is derived from an EMBL/GenBank/DDBJ whole genome shotgun (WGS) entry which is preliminary data.</text>
</comment>
<name>A0ABP6A382_9ACTN</name>
<accession>A0ABP6A382</accession>
<keyword evidence="2" id="KW-1185">Reference proteome</keyword>
<organism evidence="1 2">
    <name type="scientific">Streptomyces thermolineatus</name>
    <dbReference type="NCBI Taxonomy" id="44033"/>
    <lineage>
        <taxon>Bacteria</taxon>
        <taxon>Bacillati</taxon>
        <taxon>Actinomycetota</taxon>
        <taxon>Actinomycetes</taxon>
        <taxon>Kitasatosporales</taxon>
        <taxon>Streptomycetaceae</taxon>
        <taxon>Streptomyces</taxon>
    </lineage>
</organism>
<dbReference type="EMBL" id="BAAATA010000049">
    <property type="protein sequence ID" value="GAA2509811.1"/>
    <property type="molecule type" value="Genomic_DNA"/>
</dbReference>
<reference evidence="2" key="1">
    <citation type="journal article" date="2019" name="Int. J. Syst. Evol. Microbiol.">
        <title>The Global Catalogue of Microorganisms (GCM) 10K type strain sequencing project: providing services to taxonomists for standard genome sequencing and annotation.</title>
        <authorList>
            <consortium name="The Broad Institute Genomics Platform"/>
            <consortium name="The Broad Institute Genome Sequencing Center for Infectious Disease"/>
            <person name="Wu L."/>
            <person name="Ma J."/>
        </authorList>
    </citation>
    <scope>NUCLEOTIDE SEQUENCE [LARGE SCALE GENOMIC DNA]</scope>
    <source>
        <strain evidence="2">JCM 6307</strain>
    </source>
</reference>
<proteinExistence type="predicted"/>
<dbReference type="Proteomes" id="UP001501358">
    <property type="component" value="Unassembled WGS sequence"/>
</dbReference>
<evidence type="ECO:0000313" key="2">
    <source>
        <dbReference type="Proteomes" id="UP001501358"/>
    </source>
</evidence>
<evidence type="ECO:0000313" key="1">
    <source>
        <dbReference type="EMBL" id="GAA2509811.1"/>
    </source>
</evidence>